<name>A0ABQ4ZVY6_9ASTR</name>
<reference evidence="1" key="2">
    <citation type="submission" date="2022-01" db="EMBL/GenBank/DDBJ databases">
        <authorList>
            <person name="Yamashiro T."/>
            <person name="Shiraishi A."/>
            <person name="Satake H."/>
            <person name="Nakayama K."/>
        </authorList>
    </citation>
    <scope>NUCLEOTIDE SEQUENCE</scope>
</reference>
<dbReference type="EMBL" id="BQNB010011733">
    <property type="protein sequence ID" value="GJS94470.1"/>
    <property type="molecule type" value="Genomic_DNA"/>
</dbReference>
<gene>
    <name evidence="1" type="ORF">Tco_0801438</name>
</gene>
<protein>
    <submittedName>
        <fullName evidence="1">Uncharacterized protein</fullName>
    </submittedName>
</protein>
<keyword evidence="2" id="KW-1185">Reference proteome</keyword>
<reference evidence="1" key="1">
    <citation type="journal article" date="2022" name="Int. J. Mol. Sci.">
        <title>Draft Genome of Tanacetum Coccineum: Genomic Comparison of Closely Related Tanacetum-Family Plants.</title>
        <authorList>
            <person name="Yamashiro T."/>
            <person name="Shiraishi A."/>
            <person name="Nakayama K."/>
            <person name="Satake H."/>
        </authorList>
    </citation>
    <scope>NUCLEOTIDE SEQUENCE</scope>
</reference>
<proteinExistence type="predicted"/>
<evidence type="ECO:0000313" key="1">
    <source>
        <dbReference type="EMBL" id="GJS94470.1"/>
    </source>
</evidence>
<accession>A0ABQ4ZVY6</accession>
<organism evidence="1 2">
    <name type="scientific">Tanacetum coccineum</name>
    <dbReference type="NCBI Taxonomy" id="301880"/>
    <lineage>
        <taxon>Eukaryota</taxon>
        <taxon>Viridiplantae</taxon>
        <taxon>Streptophyta</taxon>
        <taxon>Embryophyta</taxon>
        <taxon>Tracheophyta</taxon>
        <taxon>Spermatophyta</taxon>
        <taxon>Magnoliopsida</taxon>
        <taxon>eudicotyledons</taxon>
        <taxon>Gunneridae</taxon>
        <taxon>Pentapetalae</taxon>
        <taxon>asterids</taxon>
        <taxon>campanulids</taxon>
        <taxon>Asterales</taxon>
        <taxon>Asteraceae</taxon>
        <taxon>Asteroideae</taxon>
        <taxon>Anthemideae</taxon>
        <taxon>Anthemidinae</taxon>
        <taxon>Tanacetum</taxon>
    </lineage>
</organism>
<evidence type="ECO:0000313" key="2">
    <source>
        <dbReference type="Proteomes" id="UP001151760"/>
    </source>
</evidence>
<comment type="caution">
    <text evidence="1">The sequence shown here is derived from an EMBL/GenBank/DDBJ whole genome shotgun (WGS) entry which is preliminary data.</text>
</comment>
<dbReference type="Proteomes" id="UP001151760">
    <property type="component" value="Unassembled WGS sequence"/>
</dbReference>
<sequence>MLGDVRVWLGIRRYRIKSGKTSRLSKALKGDIFGVQRVFSRCLFLMKDEFWIELVGRLLAIMGSIEVYKKLVVRWGSSVFTGMAKWMDQLSHGQDVCSYSFSRIEIFGGCECAMFEGWDVLSSRSGAISRLSSNNSRFRQMLASLANGSNVLIRYVGRPISVGKTASDP</sequence>